<accession>A0A6N7EC17</accession>
<dbReference type="Proteomes" id="UP000437709">
    <property type="component" value="Unassembled WGS sequence"/>
</dbReference>
<dbReference type="Pfam" id="PF00437">
    <property type="entry name" value="T2SSE"/>
    <property type="match status" value="1"/>
</dbReference>
<comment type="caution">
    <text evidence="3">The sequence shown here is derived from an EMBL/GenBank/DDBJ whole genome shotgun (WGS) entry which is preliminary data.</text>
</comment>
<feature type="domain" description="AAA+ ATPase" evidence="2">
    <location>
        <begin position="184"/>
        <end position="390"/>
    </location>
</feature>
<evidence type="ECO:0000313" key="4">
    <source>
        <dbReference type="Proteomes" id="UP000437709"/>
    </source>
</evidence>
<dbReference type="SMART" id="SM00382">
    <property type="entry name" value="AAA"/>
    <property type="match status" value="1"/>
</dbReference>
<sequence length="420" mass="45692">MTAQTLDRTGQQELGRSIVLDLIESTMAEDADVGRPTWTLAGQRAMATAVYDSLFRLGRLQPLIDDDRAENIVITGFDRVMLEHTDGTKHAGPPVADSDEELIDFLSFLASRSEVTARGFSEAQPALHLRLDGGARLAALAWVTPRPSVVIRRHRLKEETLPGLVAKGLLSPVAASFLGAAVKARKSIVVSGAQGAGKTTLMRALCAEIDPDEPIVTIETEYELHLDQLPDQHYYVHPIEARPGSGERGADGRQIGEYTLHDALYDSFRLNVSRQIIGEVRGKEIWPMIKAMESGTGSLCTTHATSAVATIDKLITCAMEEGKDVDAQVAARKLASTIDLIVHIDLRDLTGPDGTPTRQRRVVEIIAVSRGEMDPGYAVTYVFRAAKRGGIAIPGTLPDEYRELEDFGFDLTGYLHGRSA</sequence>
<protein>
    <submittedName>
        <fullName evidence="3">CpaF family protein</fullName>
    </submittedName>
</protein>
<dbReference type="Gene3D" id="3.30.450.380">
    <property type="match status" value="1"/>
</dbReference>
<dbReference type="Gene3D" id="3.40.50.300">
    <property type="entry name" value="P-loop containing nucleotide triphosphate hydrolases"/>
    <property type="match status" value="1"/>
</dbReference>
<dbReference type="OrthoDB" id="9810761at2"/>
<dbReference type="InterPro" id="IPR027417">
    <property type="entry name" value="P-loop_NTPase"/>
</dbReference>
<organism evidence="3 4">
    <name type="scientific">Georgenia subflava</name>
    <dbReference type="NCBI Taxonomy" id="1622177"/>
    <lineage>
        <taxon>Bacteria</taxon>
        <taxon>Bacillati</taxon>
        <taxon>Actinomycetota</taxon>
        <taxon>Actinomycetes</taxon>
        <taxon>Micrococcales</taxon>
        <taxon>Bogoriellaceae</taxon>
        <taxon>Georgenia</taxon>
    </lineage>
</organism>
<proteinExistence type="inferred from homology"/>
<gene>
    <name evidence="3" type="ORF">GB881_02675</name>
</gene>
<dbReference type="GO" id="GO:0016887">
    <property type="term" value="F:ATP hydrolysis activity"/>
    <property type="evidence" value="ECO:0007669"/>
    <property type="project" value="InterPro"/>
</dbReference>
<dbReference type="AlphaFoldDB" id="A0A6N7EC17"/>
<reference evidence="3 4" key="1">
    <citation type="submission" date="2019-10" db="EMBL/GenBank/DDBJ databases">
        <title>Georgenia wutianyii sp. nov. and Georgenia yuyongxinii sp. nov. isolated from plateau pika (Ochotona curzoniae) in the Qinghai-Tibet plateau of China.</title>
        <authorList>
            <person name="Tian Z."/>
        </authorList>
    </citation>
    <scope>NUCLEOTIDE SEQUENCE [LARGE SCALE GENOMIC DNA]</scope>
    <source>
        <strain evidence="3 4">JCM 19765</strain>
    </source>
</reference>
<evidence type="ECO:0000256" key="1">
    <source>
        <dbReference type="ARBA" id="ARBA00006611"/>
    </source>
</evidence>
<dbReference type="EMBL" id="WHPC01000005">
    <property type="protein sequence ID" value="MPV35962.1"/>
    <property type="molecule type" value="Genomic_DNA"/>
</dbReference>
<evidence type="ECO:0000259" key="2">
    <source>
        <dbReference type="SMART" id="SM00382"/>
    </source>
</evidence>
<dbReference type="PANTHER" id="PTHR30486">
    <property type="entry name" value="TWITCHING MOTILITY PROTEIN PILT"/>
    <property type="match status" value="1"/>
</dbReference>
<comment type="similarity">
    <text evidence="1">Belongs to the GSP E family.</text>
</comment>
<dbReference type="CDD" id="cd01130">
    <property type="entry name" value="VirB11-like_ATPase"/>
    <property type="match status" value="1"/>
</dbReference>
<dbReference type="SUPFAM" id="SSF52540">
    <property type="entry name" value="P-loop containing nucleoside triphosphate hydrolases"/>
    <property type="match status" value="1"/>
</dbReference>
<keyword evidence="4" id="KW-1185">Reference proteome</keyword>
<dbReference type="PANTHER" id="PTHR30486:SF6">
    <property type="entry name" value="TYPE IV PILUS RETRACTATION ATPASE PILT"/>
    <property type="match status" value="1"/>
</dbReference>
<dbReference type="InterPro" id="IPR001482">
    <property type="entry name" value="T2SS/T4SS_dom"/>
</dbReference>
<evidence type="ECO:0000313" key="3">
    <source>
        <dbReference type="EMBL" id="MPV35962.1"/>
    </source>
</evidence>
<dbReference type="InterPro" id="IPR050921">
    <property type="entry name" value="T4SS_GSP_E_ATPase"/>
</dbReference>
<name>A0A6N7EC17_9MICO</name>
<dbReference type="InterPro" id="IPR003593">
    <property type="entry name" value="AAA+_ATPase"/>
</dbReference>